<dbReference type="RefSeq" id="WP_340271251.1">
    <property type="nucleotide sequence ID" value="NZ_JBBEOG010000010.1"/>
</dbReference>
<proteinExistence type="predicted"/>
<accession>A0ABW0GRF4</accession>
<gene>
    <name evidence="2" type="ORF">ACFPJ6_15955</name>
</gene>
<keyword evidence="2" id="KW-0560">Oxidoreductase</keyword>
<dbReference type="Proteomes" id="UP001596122">
    <property type="component" value="Unassembled WGS sequence"/>
</dbReference>
<feature type="domain" description="FAD-binding" evidence="1">
    <location>
        <begin position="8"/>
        <end position="289"/>
    </location>
</feature>
<dbReference type="NCBIfam" id="TIGR02032">
    <property type="entry name" value="GG-red-SF"/>
    <property type="match status" value="1"/>
</dbReference>
<dbReference type="InterPro" id="IPR036188">
    <property type="entry name" value="FAD/NAD-bd_sf"/>
</dbReference>
<dbReference type="EC" id="1.-.-.-" evidence="2"/>
<reference evidence="3" key="1">
    <citation type="journal article" date="2019" name="Int. J. Syst. Evol. Microbiol.">
        <title>The Global Catalogue of Microorganisms (GCM) 10K type strain sequencing project: providing services to taxonomists for standard genome sequencing and annotation.</title>
        <authorList>
            <consortium name="The Broad Institute Genomics Platform"/>
            <consortium name="The Broad Institute Genome Sequencing Center for Infectious Disease"/>
            <person name="Wu L."/>
            <person name="Ma J."/>
        </authorList>
    </citation>
    <scope>NUCLEOTIDE SEQUENCE [LARGE SCALE GENOMIC DNA]</scope>
    <source>
        <strain evidence="3">CCUG 43114</strain>
    </source>
</reference>
<dbReference type="GO" id="GO:0016491">
    <property type="term" value="F:oxidoreductase activity"/>
    <property type="evidence" value="ECO:0007669"/>
    <property type="project" value="UniProtKB-KW"/>
</dbReference>
<dbReference type="InterPro" id="IPR050407">
    <property type="entry name" value="Geranylgeranyl_reductase"/>
</dbReference>
<dbReference type="PANTHER" id="PTHR42685:SF22">
    <property type="entry name" value="CONDITIONED MEDIUM FACTOR RECEPTOR 1"/>
    <property type="match status" value="1"/>
</dbReference>
<dbReference type="PRINTS" id="PR00420">
    <property type="entry name" value="RNGMNOXGNASE"/>
</dbReference>
<evidence type="ECO:0000313" key="2">
    <source>
        <dbReference type="EMBL" id="MFC5382262.1"/>
    </source>
</evidence>
<dbReference type="PANTHER" id="PTHR42685">
    <property type="entry name" value="GERANYLGERANYL DIPHOSPHATE REDUCTASE"/>
    <property type="match status" value="1"/>
</dbReference>
<protein>
    <submittedName>
        <fullName evidence="2">NAD(P)/FAD-dependent oxidoreductase</fullName>
        <ecNumber evidence="2">1.-.-.-</ecNumber>
    </submittedName>
</protein>
<keyword evidence="3" id="KW-1185">Reference proteome</keyword>
<dbReference type="EMBL" id="JBHSLD010000015">
    <property type="protein sequence ID" value="MFC5382262.1"/>
    <property type="molecule type" value="Genomic_DNA"/>
</dbReference>
<dbReference type="InterPro" id="IPR011777">
    <property type="entry name" value="Geranylgeranyl_Rdtase_fam"/>
</dbReference>
<sequence>MTGAPWDLVVVGAGPAGSAAALAALRVRPAARVLLLDRADFPRDKACGDGVAPHVFDVCASLGVAGVVDDHRPVRRLHLEVPGVAAVSGDMRRPAHVVPRRVLDARLRGAALAAGAHPGRGVVRSVSTGPDVRLLLSGGRAVHARAVVGADGAGSVVRRCLGLPGPAPRSTGLAVRGYAPVRPDLADEQRIVFAPGGAPAYAWSFPVGDGLANIGYGEVLGGGAVPSRRRYLRRLEELLPGTTADAVAWRGHHLPLSSDRVRQPDGPVLLAGDALSLVNPLTGEGLYYAVLSGACAGAAAVAPGDPGRGHRRALARRLARHLRHTTVLQRLVRVPAVLPAGVRAAADPGVFADLVEVGLGRGLLTTRTATATAREVVAGLRSPSR</sequence>
<dbReference type="Pfam" id="PF01494">
    <property type="entry name" value="FAD_binding_3"/>
    <property type="match status" value="1"/>
</dbReference>
<dbReference type="SUPFAM" id="SSF51905">
    <property type="entry name" value="FAD/NAD(P)-binding domain"/>
    <property type="match status" value="1"/>
</dbReference>
<dbReference type="InterPro" id="IPR002938">
    <property type="entry name" value="FAD-bd"/>
</dbReference>
<name>A0ABW0GRF4_9MICO</name>
<comment type="caution">
    <text evidence="2">The sequence shown here is derived from an EMBL/GenBank/DDBJ whole genome shotgun (WGS) entry which is preliminary data.</text>
</comment>
<evidence type="ECO:0000313" key="3">
    <source>
        <dbReference type="Proteomes" id="UP001596122"/>
    </source>
</evidence>
<organism evidence="2 3">
    <name type="scientific">Aquipuribacter nitratireducens</name>
    <dbReference type="NCBI Taxonomy" id="650104"/>
    <lineage>
        <taxon>Bacteria</taxon>
        <taxon>Bacillati</taxon>
        <taxon>Actinomycetota</taxon>
        <taxon>Actinomycetes</taxon>
        <taxon>Micrococcales</taxon>
        <taxon>Intrasporangiaceae</taxon>
        <taxon>Aquipuribacter</taxon>
    </lineage>
</organism>
<evidence type="ECO:0000259" key="1">
    <source>
        <dbReference type="Pfam" id="PF01494"/>
    </source>
</evidence>
<dbReference type="Gene3D" id="3.50.50.60">
    <property type="entry name" value="FAD/NAD(P)-binding domain"/>
    <property type="match status" value="1"/>
</dbReference>